<proteinExistence type="inferred from homology"/>
<dbReference type="InterPro" id="IPR045851">
    <property type="entry name" value="AMP-bd_C_sf"/>
</dbReference>
<evidence type="ECO:0000259" key="7">
    <source>
        <dbReference type="Pfam" id="PF13193"/>
    </source>
</evidence>
<evidence type="ECO:0000256" key="3">
    <source>
        <dbReference type="ARBA" id="ARBA00022598"/>
    </source>
</evidence>
<reference evidence="9" key="1">
    <citation type="journal article" date="2017" name="Nat. Commun.">
        <title>The asparagus genome sheds light on the origin and evolution of a young Y chromosome.</title>
        <authorList>
            <person name="Harkess A."/>
            <person name="Zhou J."/>
            <person name="Xu C."/>
            <person name="Bowers J.E."/>
            <person name="Van der Hulst R."/>
            <person name="Ayyampalayam S."/>
            <person name="Mercati F."/>
            <person name="Riccardi P."/>
            <person name="McKain M.R."/>
            <person name="Kakrana A."/>
            <person name="Tang H."/>
            <person name="Ray J."/>
            <person name="Groenendijk J."/>
            <person name="Arikit S."/>
            <person name="Mathioni S.M."/>
            <person name="Nakano M."/>
            <person name="Shan H."/>
            <person name="Telgmann-Rauber A."/>
            <person name="Kanno A."/>
            <person name="Yue Z."/>
            <person name="Chen H."/>
            <person name="Li W."/>
            <person name="Chen Y."/>
            <person name="Xu X."/>
            <person name="Zhang Y."/>
            <person name="Luo S."/>
            <person name="Chen H."/>
            <person name="Gao J."/>
            <person name="Mao Z."/>
            <person name="Pires J.C."/>
            <person name="Luo M."/>
            <person name="Kudrna D."/>
            <person name="Wing R.A."/>
            <person name="Meyers B.C."/>
            <person name="Yi K."/>
            <person name="Kong H."/>
            <person name="Lavrijsen P."/>
            <person name="Sunseri F."/>
            <person name="Falavigna A."/>
            <person name="Ye Y."/>
            <person name="Leebens-Mack J.H."/>
            <person name="Chen G."/>
        </authorList>
    </citation>
    <scope>NUCLEOTIDE SEQUENCE [LARGE SCALE GENOMIC DNA]</scope>
    <source>
        <strain evidence="9">cv. DH0086</strain>
    </source>
</reference>
<dbReference type="InterPro" id="IPR000873">
    <property type="entry name" value="AMP-dep_synth/lig_dom"/>
</dbReference>
<dbReference type="Pfam" id="PF13193">
    <property type="entry name" value="AMP-binding_C"/>
    <property type="match status" value="1"/>
</dbReference>
<dbReference type="EC" id="6.2.1.12" evidence="2"/>
<dbReference type="Gene3D" id="3.40.50.12780">
    <property type="entry name" value="N-terminal domain of ligase-like"/>
    <property type="match status" value="1"/>
</dbReference>
<evidence type="ECO:0000313" key="9">
    <source>
        <dbReference type="Proteomes" id="UP000243459"/>
    </source>
</evidence>
<keyword evidence="9" id="KW-1185">Reference proteome</keyword>
<keyword evidence="4" id="KW-0547">Nucleotide-binding</keyword>
<evidence type="ECO:0000256" key="2">
    <source>
        <dbReference type="ARBA" id="ARBA00012959"/>
    </source>
</evidence>
<dbReference type="GO" id="GO:0005524">
    <property type="term" value="F:ATP binding"/>
    <property type="evidence" value="ECO:0007669"/>
    <property type="project" value="UniProtKB-KW"/>
</dbReference>
<comment type="catalytic activity">
    <reaction evidence="5">
        <text>(E)-4-coumarate + ATP + CoA = (E)-4-coumaroyl-CoA + AMP + diphosphate</text>
        <dbReference type="Rhea" id="RHEA:19641"/>
        <dbReference type="ChEBI" id="CHEBI:12876"/>
        <dbReference type="ChEBI" id="CHEBI:30616"/>
        <dbReference type="ChEBI" id="CHEBI:33019"/>
        <dbReference type="ChEBI" id="CHEBI:57287"/>
        <dbReference type="ChEBI" id="CHEBI:85008"/>
        <dbReference type="ChEBI" id="CHEBI:456215"/>
        <dbReference type="EC" id="6.2.1.12"/>
    </reaction>
    <physiologicalReaction direction="left-to-right" evidence="5">
        <dbReference type="Rhea" id="RHEA:19642"/>
    </physiologicalReaction>
</comment>
<dbReference type="InterPro" id="IPR042099">
    <property type="entry name" value="ANL_N_sf"/>
</dbReference>
<evidence type="ECO:0000313" key="8">
    <source>
        <dbReference type="EMBL" id="ONK57951.1"/>
    </source>
</evidence>
<gene>
    <name evidence="8" type="ORF">A4U43_C09F5980</name>
</gene>
<evidence type="ECO:0000256" key="4">
    <source>
        <dbReference type="ARBA" id="ARBA00022840"/>
    </source>
</evidence>
<feature type="domain" description="AMP-dependent synthetase/ligase" evidence="6">
    <location>
        <begin position="8"/>
        <end position="109"/>
    </location>
</feature>
<name>A0A5P1E5P1_ASPOF</name>
<feature type="domain" description="AMP-binding enzyme C-terminal" evidence="7">
    <location>
        <begin position="161"/>
        <end position="236"/>
    </location>
</feature>
<dbReference type="FunFam" id="3.30.300.30:FF:000007">
    <property type="entry name" value="4-coumarate--CoA ligase 2"/>
    <property type="match status" value="1"/>
</dbReference>
<comment type="similarity">
    <text evidence="1">Belongs to the ATP-dependent AMP-binding enzyme family.</text>
</comment>
<evidence type="ECO:0000256" key="1">
    <source>
        <dbReference type="ARBA" id="ARBA00006432"/>
    </source>
</evidence>
<organism evidence="8 9">
    <name type="scientific">Asparagus officinalis</name>
    <name type="common">Garden asparagus</name>
    <dbReference type="NCBI Taxonomy" id="4686"/>
    <lineage>
        <taxon>Eukaryota</taxon>
        <taxon>Viridiplantae</taxon>
        <taxon>Streptophyta</taxon>
        <taxon>Embryophyta</taxon>
        <taxon>Tracheophyta</taxon>
        <taxon>Spermatophyta</taxon>
        <taxon>Magnoliopsida</taxon>
        <taxon>Liliopsida</taxon>
        <taxon>Asparagales</taxon>
        <taxon>Asparagaceae</taxon>
        <taxon>Asparagoideae</taxon>
        <taxon>Asparagus</taxon>
    </lineage>
</organism>
<dbReference type="AlphaFoldDB" id="A0A5P1E5P1"/>
<accession>A0A5P1E5P1</accession>
<dbReference type="Gramene" id="ONK57951">
    <property type="protein sequence ID" value="ONK57951"/>
    <property type="gene ID" value="A4U43_C09F5980"/>
</dbReference>
<keyword evidence="3" id="KW-0436">Ligase</keyword>
<evidence type="ECO:0000259" key="6">
    <source>
        <dbReference type="Pfam" id="PF00501"/>
    </source>
</evidence>
<dbReference type="Gene3D" id="3.30.300.30">
    <property type="match status" value="1"/>
</dbReference>
<dbReference type="SUPFAM" id="SSF56801">
    <property type="entry name" value="Acetyl-CoA synthetase-like"/>
    <property type="match status" value="1"/>
</dbReference>
<sequence length="254" mass="27909">MARLEEVAELDLGALERVVCGGAPLPAEVAERFMARFPRVELQMGYGSTEAGGIARMINMEECKHVSSVGRLSENVEAKVVDVVSMKALSVGQQGELWLRGPAIMTGYLGDIEANSSTFSSDGCWLRTGDLCYFDSNGFLYVVDRLKEMIKYKAYQVPPAELEHLLHSLPDIVDVAVVPYPQEDVGQIPMAFVVKQPKSNLSEQQVIDFVANQVSPYKKIRKVVFTNSIPKSASGKILRRELTNIALSGPISTQ</sequence>
<dbReference type="InterPro" id="IPR025110">
    <property type="entry name" value="AMP-bd_C"/>
</dbReference>
<dbReference type="OMA" id="ECTHIGS"/>
<dbReference type="OrthoDB" id="10253869at2759"/>
<dbReference type="Pfam" id="PF00501">
    <property type="entry name" value="AMP-binding"/>
    <property type="match status" value="1"/>
</dbReference>
<dbReference type="PANTHER" id="PTHR24096:SF377">
    <property type="entry name" value="4-COUMARATE--COA LIGASE-LIKE 7"/>
    <property type="match status" value="1"/>
</dbReference>
<dbReference type="EMBL" id="CM007389">
    <property type="protein sequence ID" value="ONK57951.1"/>
    <property type="molecule type" value="Genomic_DNA"/>
</dbReference>
<dbReference type="PANTHER" id="PTHR24096">
    <property type="entry name" value="LONG-CHAIN-FATTY-ACID--COA LIGASE"/>
    <property type="match status" value="1"/>
</dbReference>
<keyword evidence="4" id="KW-0067">ATP-binding</keyword>
<dbReference type="GO" id="GO:0016207">
    <property type="term" value="F:4-coumarate-CoA ligase activity"/>
    <property type="evidence" value="ECO:0007669"/>
    <property type="project" value="UniProtKB-EC"/>
</dbReference>
<protein>
    <recommendedName>
        <fullName evidence="2">4-coumarate--CoA ligase</fullName>
        <ecNumber evidence="2">6.2.1.12</ecNumber>
    </recommendedName>
</protein>
<evidence type="ECO:0000256" key="5">
    <source>
        <dbReference type="ARBA" id="ARBA00034252"/>
    </source>
</evidence>
<dbReference type="Proteomes" id="UP000243459">
    <property type="component" value="Chromosome 9"/>
</dbReference>